<sequence>MELLPKAIEQVKTQPMLALRPLLANFTNLPRFLWVLSYRAQEKHIQQHRKYGPIVRFGPNMVSVGAPSEISTIYRFSKPWLKSDFYRALLMKPDGKPIPGIFATQDEGIHHMLKKPVSNAYSMTTLLSFEPYVDTTMEVFCRELERRFTATGRSCDLGAWLQMFAFDVIGELTFSKRLGFLESGTDVNGVMKNIWDMFKETSLVTQMPWIDDFWTNSPIRRYMRGRGVSPGAAFAMARVNERRQEMKAGKTDWDRETRDFMSRFLEIESKDSSLPPYAVAAWASSNITAGSDTTGILLRSIFYHLLSHPLSLARLREELSGAASTLGPMASWKHARELPYLDAVIKEAGRLHPSFGLPYERVVPPGGATICGRHLPAGTVVGMSPYVVHHDPEVFGEDCDQWRPERWLDVDQEQRRRMENALLTFGAGHRSCLGKNIAYLEVYKVVPTLLHHFEFELLGPEEGGAWDVKNRWFVMPEGLMFVAKAFSA</sequence>
<keyword evidence="4 7" id="KW-0560">Oxidoreductase</keyword>
<keyword evidence="3 7" id="KW-0479">Metal-binding</keyword>
<accession>A0ABY0HDW4</accession>
<dbReference type="PROSITE" id="PS00086">
    <property type="entry name" value="CYTOCHROME_P450"/>
    <property type="match status" value="1"/>
</dbReference>
<dbReference type="InterPro" id="IPR001128">
    <property type="entry name" value="Cyt_P450"/>
</dbReference>
<reference evidence="8 9" key="1">
    <citation type="submission" date="2018-06" db="EMBL/GenBank/DDBJ databases">
        <title>Complete Genomes of Monosporascus.</title>
        <authorList>
            <person name="Robinson A.J."/>
            <person name="Natvig D.O."/>
        </authorList>
    </citation>
    <scope>NUCLEOTIDE SEQUENCE [LARGE SCALE GENOMIC DNA]</scope>
    <source>
        <strain evidence="8 9">CBS 609.92</strain>
    </source>
</reference>
<evidence type="ECO:0000313" key="8">
    <source>
        <dbReference type="EMBL" id="RYO89429.1"/>
    </source>
</evidence>
<dbReference type="EMBL" id="QJNS01000073">
    <property type="protein sequence ID" value="RYO89429.1"/>
    <property type="molecule type" value="Genomic_DNA"/>
</dbReference>
<protein>
    <recommendedName>
        <fullName evidence="10">Cytochrome P450</fullName>
    </recommendedName>
</protein>
<evidence type="ECO:0000313" key="9">
    <source>
        <dbReference type="Proteomes" id="UP000294003"/>
    </source>
</evidence>
<organism evidence="8 9">
    <name type="scientific">Monosporascus cannonballus</name>
    <dbReference type="NCBI Taxonomy" id="155416"/>
    <lineage>
        <taxon>Eukaryota</taxon>
        <taxon>Fungi</taxon>
        <taxon>Dikarya</taxon>
        <taxon>Ascomycota</taxon>
        <taxon>Pezizomycotina</taxon>
        <taxon>Sordariomycetes</taxon>
        <taxon>Xylariomycetidae</taxon>
        <taxon>Xylariales</taxon>
        <taxon>Xylariales incertae sedis</taxon>
        <taxon>Monosporascus</taxon>
    </lineage>
</organism>
<comment type="cofactor">
    <cofactor evidence="1">
        <name>heme</name>
        <dbReference type="ChEBI" id="CHEBI:30413"/>
    </cofactor>
</comment>
<dbReference type="CDD" id="cd11060">
    <property type="entry name" value="CYP57A1-like"/>
    <property type="match status" value="1"/>
</dbReference>
<name>A0ABY0HDW4_9PEZI</name>
<evidence type="ECO:0000256" key="3">
    <source>
        <dbReference type="ARBA" id="ARBA00022723"/>
    </source>
</evidence>
<evidence type="ECO:0000256" key="2">
    <source>
        <dbReference type="ARBA" id="ARBA00022617"/>
    </source>
</evidence>
<evidence type="ECO:0000256" key="4">
    <source>
        <dbReference type="ARBA" id="ARBA00023002"/>
    </source>
</evidence>
<dbReference type="Proteomes" id="UP000294003">
    <property type="component" value="Unassembled WGS sequence"/>
</dbReference>
<evidence type="ECO:0000256" key="7">
    <source>
        <dbReference type="RuleBase" id="RU000461"/>
    </source>
</evidence>
<dbReference type="SUPFAM" id="SSF48264">
    <property type="entry name" value="Cytochrome P450"/>
    <property type="match status" value="1"/>
</dbReference>
<evidence type="ECO:0000256" key="5">
    <source>
        <dbReference type="ARBA" id="ARBA00023004"/>
    </source>
</evidence>
<dbReference type="PANTHER" id="PTHR24305">
    <property type="entry name" value="CYTOCHROME P450"/>
    <property type="match status" value="1"/>
</dbReference>
<keyword evidence="2 7" id="KW-0349">Heme</keyword>
<evidence type="ECO:0000256" key="6">
    <source>
        <dbReference type="ARBA" id="ARBA00023033"/>
    </source>
</evidence>
<dbReference type="InterPro" id="IPR036396">
    <property type="entry name" value="Cyt_P450_sf"/>
</dbReference>
<dbReference type="InterPro" id="IPR050121">
    <property type="entry name" value="Cytochrome_P450_monoxygenase"/>
</dbReference>
<dbReference type="InterPro" id="IPR002401">
    <property type="entry name" value="Cyt_P450_E_grp-I"/>
</dbReference>
<dbReference type="Gene3D" id="1.10.630.10">
    <property type="entry name" value="Cytochrome P450"/>
    <property type="match status" value="1"/>
</dbReference>
<dbReference type="PRINTS" id="PR00463">
    <property type="entry name" value="EP450I"/>
</dbReference>
<dbReference type="PRINTS" id="PR00385">
    <property type="entry name" value="P450"/>
</dbReference>
<gene>
    <name evidence="8" type="ORF">DL762_003225</name>
</gene>
<comment type="similarity">
    <text evidence="7">Belongs to the cytochrome P450 family.</text>
</comment>
<dbReference type="InterPro" id="IPR017972">
    <property type="entry name" value="Cyt_P450_CS"/>
</dbReference>
<evidence type="ECO:0008006" key="10">
    <source>
        <dbReference type="Google" id="ProtNLM"/>
    </source>
</evidence>
<keyword evidence="5 7" id="KW-0408">Iron</keyword>
<comment type="caution">
    <text evidence="8">The sequence shown here is derived from an EMBL/GenBank/DDBJ whole genome shotgun (WGS) entry which is preliminary data.</text>
</comment>
<proteinExistence type="inferred from homology"/>
<dbReference type="PANTHER" id="PTHR24305:SF175">
    <property type="entry name" value="CYTOCHROME P450 MONOOXYGENASE PKFB"/>
    <property type="match status" value="1"/>
</dbReference>
<keyword evidence="9" id="KW-1185">Reference proteome</keyword>
<dbReference type="Pfam" id="PF00067">
    <property type="entry name" value="p450"/>
    <property type="match status" value="1"/>
</dbReference>
<keyword evidence="6 7" id="KW-0503">Monooxygenase</keyword>
<evidence type="ECO:0000256" key="1">
    <source>
        <dbReference type="ARBA" id="ARBA00001971"/>
    </source>
</evidence>